<dbReference type="Proteomes" id="UP001146351">
    <property type="component" value="Unassembled WGS sequence"/>
</dbReference>
<dbReference type="AlphaFoldDB" id="A0A9W9HTU2"/>
<feature type="transmembrane region" description="Helical" evidence="2">
    <location>
        <begin position="169"/>
        <end position="192"/>
    </location>
</feature>
<reference evidence="4" key="2">
    <citation type="journal article" date="2023" name="IMA Fungus">
        <title>Comparative genomic study of the Penicillium genus elucidates a diverse pangenome and 15 lateral gene transfer events.</title>
        <authorList>
            <person name="Petersen C."/>
            <person name="Sorensen T."/>
            <person name="Nielsen M.R."/>
            <person name="Sondergaard T.E."/>
            <person name="Sorensen J.L."/>
            <person name="Fitzpatrick D.A."/>
            <person name="Frisvad J.C."/>
            <person name="Nielsen K.L."/>
        </authorList>
    </citation>
    <scope>NUCLEOTIDE SEQUENCE</scope>
    <source>
        <strain evidence="4">IBT 21917</strain>
    </source>
</reference>
<gene>
    <name evidence="4" type="ORF">N7492_008848</name>
</gene>
<keyword evidence="5" id="KW-1185">Reference proteome</keyword>
<evidence type="ECO:0000256" key="3">
    <source>
        <dbReference type="SAM" id="SignalP"/>
    </source>
</evidence>
<protein>
    <submittedName>
        <fullName evidence="4">Uncharacterized protein</fullName>
    </submittedName>
</protein>
<evidence type="ECO:0000256" key="1">
    <source>
        <dbReference type="SAM" id="MobiDB-lite"/>
    </source>
</evidence>
<accession>A0A9W9HTU2</accession>
<feature type="region of interest" description="Disordered" evidence="1">
    <location>
        <begin position="213"/>
        <end position="251"/>
    </location>
</feature>
<feature type="region of interest" description="Disordered" evidence="1">
    <location>
        <begin position="137"/>
        <end position="167"/>
    </location>
</feature>
<dbReference type="EMBL" id="JAPQKO010000006">
    <property type="protein sequence ID" value="KAJ5156045.1"/>
    <property type="molecule type" value="Genomic_DNA"/>
</dbReference>
<feature type="compositionally biased region" description="Low complexity" evidence="1">
    <location>
        <begin position="137"/>
        <end position="154"/>
    </location>
</feature>
<evidence type="ECO:0000313" key="5">
    <source>
        <dbReference type="Proteomes" id="UP001146351"/>
    </source>
</evidence>
<name>A0A9W9HTU2_9EURO</name>
<evidence type="ECO:0000256" key="2">
    <source>
        <dbReference type="SAM" id="Phobius"/>
    </source>
</evidence>
<keyword evidence="2" id="KW-0472">Membrane</keyword>
<keyword evidence="2" id="KW-0812">Transmembrane</keyword>
<evidence type="ECO:0000313" key="4">
    <source>
        <dbReference type="EMBL" id="KAJ5156045.1"/>
    </source>
</evidence>
<feature type="chain" id="PRO_5040963537" evidence="3">
    <location>
        <begin position="20"/>
        <end position="251"/>
    </location>
</feature>
<feature type="signal peptide" evidence="3">
    <location>
        <begin position="1"/>
        <end position="19"/>
    </location>
</feature>
<reference evidence="4" key="1">
    <citation type="submission" date="2022-11" db="EMBL/GenBank/DDBJ databases">
        <authorList>
            <person name="Petersen C."/>
        </authorList>
    </citation>
    <scope>NUCLEOTIDE SEQUENCE</scope>
    <source>
        <strain evidence="4">IBT 21917</strain>
    </source>
</reference>
<proteinExistence type="predicted"/>
<organism evidence="4 5">
    <name type="scientific">Penicillium capsulatum</name>
    <dbReference type="NCBI Taxonomy" id="69766"/>
    <lineage>
        <taxon>Eukaryota</taxon>
        <taxon>Fungi</taxon>
        <taxon>Dikarya</taxon>
        <taxon>Ascomycota</taxon>
        <taxon>Pezizomycotina</taxon>
        <taxon>Eurotiomycetes</taxon>
        <taxon>Eurotiomycetidae</taxon>
        <taxon>Eurotiales</taxon>
        <taxon>Aspergillaceae</taxon>
        <taxon>Penicillium</taxon>
    </lineage>
</organism>
<comment type="caution">
    <text evidence="4">The sequence shown here is derived from an EMBL/GenBank/DDBJ whole genome shotgun (WGS) entry which is preliminary data.</text>
</comment>
<keyword evidence="3" id="KW-0732">Signal</keyword>
<sequence>MANPALFWLLLCLSGLVASQTCYWPSGEKAAEDWLQCPNSKHCCHETEACLSNGLCFGGKHMTLYRGACTDQSWNTGDCPKVCFEKIASKWANLFRCSSNESIFNCGTQGRNHVCANKLGSYKWVSANVSEAMIMRSSSGSSPSASASACPSDTSAKDSAAKDSSPRDIGVGLGVGLGVPFLLAIGGMAWYYTHTRRQIQALQQQLVEQRVIADEKGSRLPGTPGSFPRELENPGPRPPELNPDSRSELPS</sequence>
<feature type="compositionally biased region" description="Basic and acidic residues" evidence="1">
    <location>
        <begin position="155"/>
        <end position="166"/>
    </location>
</feature>
<dbReference type="OrthoDB" id="5215637at2759"/>
<keyword evidence="2" id="KW-1133">Transmembrane helix</keyword>